<feature type="compositionally biased region" description="Low complexity" evidence="1">
    <location>
        <begin position="1"/>
        <end position="36"/>
    </location>
</feature>
<protein>
    <submittedName>
        <fullName evidence="2">Uncharacterized protein</fullName>
    </submittedName>
</protein>
<evidence type="ECO:0000313" key="3">
    <source>
        <dbReference type="Proteomes" id="UP001174909"/>
    </source>
</evidence>
<dbReference type="Proteomes" id="UP001174909">
    <property type="component" value="Unassembled WGS sequence"/>
</dbReference>
<evidence type="ECO:0000313" key="2">
    <source>
        <dbReference type="EMBL" id="CAI8046053.1"/>
    </source>
</evidence>
<accession>A0AA35TEE6</accession>
<reference evidence="2" key="1">
    <citation type="submission" date="2023-03" db="EMBL/GenBank/DDBJ databases">
        <authorList>
            <person name="Steffen K."/>
            <person name="Cardenas P."/>
        </authorList>
    </citation>
    <scope>NUCLEOTIDE SEQUENCE</scope>
</reference>
<dbReference type="AlphaFoldDB" id="A0AA35TEE6"/>
<proteinExistence type="predicted"/>
<dbReference type="EMBL" id="CASHTH010003525">
    <property type="protein sequence ID" value="CAI8046053.1"/>
    <property type="molecule type" value="Genomic_DNA"/>
</dbReference>
<feature type="non-terminal residue" evidence="2">
    <location>
        <position position="1"/>
    </location>
</feature>
<organism evidence="2 3">
    <name type="scientific">Geodia barretti</name>
    <name type="common">Barrett's horny sponge</name>
    <dbReference type="NCBI Taxonomy" id="519541"/>
    <lineage>
        <taxon>Eukaryota</taxon>
        <taxon>Metazoa</taxon>
        <taxon>Porifera</taxon>
        <taxon>Demospongiae</taxon>
        <taxon>Heteroscleromorpha</taxon>
        <taxon>Tetractinellida</taxon>
        <taxon>Astrophorina</taxon>
        <taxon>Geodiidae</taxon>
        <taxon>Geodia</taxon>
    </lineage>
</organism>
<gene>
    <name evidence="2" type="ORF">GBAR_LOCUS25461</name>
</gene>
<evidence type="ECO:0000256" key="1">
    <source>
        <dbReference type="SAM" id="MobiDB-lite"/>
    </source>
</evidence>
<comment type="caution">
    <text evidence="2">The sequence shown here is derived from an EMBL/GenBank/DDBJ whole genome shotgun (WGS) entry which is preliminary data.</text>
</comment>
<keyword evidence="3" id="KW-1185">Reference proteome</keyword>
<feature type="region of interest" description="Disordered" evidence="1">
    <location>
        <begin position="1"/>
        <end position="71"/>
    </location>
</feature>
<sequence length="71" mass="7134">RHSPPAVAATSSGSSTNSGPTTDSTDFPAHSSSSSPSPHPSPPVNKKDSTLPTPQKLDLKPSSLAQSPSPT</sequence>
<feature type="non-terminal residue" evidence="2">
    <location>
        <position position="71"/>
    </location>
</feature>
<name>A0AA35TEE6_GEOBA</name>